<evidence type="ECO:0000313" key="1">
    <source>
        <dbReference type="EMBL" id="QSB05109.1"/>
    </source>
</evidence>
<dbReference type="RefSeq" id="WP_213171110.1">
    <property type="nucleotide sequence ID" value="NZ_CP070496.1"/>
</dbReference>
<gene>
    <name evidence="1" type="ORF">JQS30_15330</name>
</gene>
<sequence>MTNVFTVMAIPGLSHVDKYKDTAGELADNIRLFDHALSGPADRIKESIDHWHDVEAYAKGTFSVLVGSFTCVNFASCGLEFALLPKSSYQVCFRGEDGVLSVRGEAEVLVHTQRVWARADNAARRDITPPQ</sequence>
<organism evidence="1 2">
    <name type="scientific">Natronoglycomyces albus</name>
    <dbReference type="NCBI Taxonomy" id="2811108"/>
    <lineage>
        <taxon>Bacteria</taxon>
        <taxon>Bacillati</taxon>
        <taxon>Actinomycetota</taxon>
        <taxon>Actinomycetes</taxon>
        <taxon>Glycomycetales</taxon>
        <taxon>Glycomycetaceae</taxon>
        <taxon>Natronoglycomyces</taxon>
    </lineage>
</organism>
<dbReference type="EMBL" id="CP070496">
    <property type="protein sequence ID" value="QSB05109.1"/>
    <property type="molecule type" value="Genomic_DNA"/>
</dbReference>
<proteinExistence type="predicted"/>
<reference evidence="1" key="1">
    <citation type="submission" date="2021-02" db="EMBL/GenBank/DDBJ databases">
        <title>Natronoglycomyces albus gen. nov., sp. nov, a haloalkaliphilic actinobacterium from a soda solonchak soil.</title>
        <authorList>
            <person name="Sorokin D.Y."/>
            <person name="Khijniak T.V."/>
            <person name="Zakharycheva A.P."/>
            <person name="Boueva O.V."/>
            <person name="Ariskina E.V."/>
            <person name="Hahnke R.L."/>
            <person name="Bunk B."/>
            <person name="Sproer C."/>
            <person name="Schumann P."/>
            <person name="Evtushenko L.I."/>
            <person name="Kublanov I.V."/>
        </authorList>
    </citation>
    <scope>NUCLEOTIDE SEQUENCE</scope>
    <source>
        <strain evidence="1">DSM 106290</strain>
    </source>
</reference>
<dbReference type="Proteomes" id="UP000662939">
    <property type="component" value="Chromosome"/>
</dbReference>
<name>A0A895XNZ7_9ACTN</name>
<dbReference type="KEGG" id="nav:JQS30_15330"/>
<protein>
    <submittedName>
        <fullName evidence="1">Uncharacterized protein</fullName>
    </submittedName>
</protein>
<dbReference type="AlphaFoldDB" id="A0A895XNZ7"/>
<keyword evidence="2" id="KW-1185">Reference proteome</keyword>
<accession>A0A895XNZ7</accession>
<evidence type="ECO:0000313" key="2">
    <source>
        <dbReference type="Proteomes" id="UP000662939"/>
    </source>
</evidence>